<name>A0A2S4W3Z1_9BASI</name>
<keyword evidence="2" id="KW-1185">Reference proteome</keyword>
<evidence type="ECO:0000313" key="2">
    <source>
        <dbReference type="Proteomes" id="UP000239156"/>
    </source>
</evidence>
<evidence type="ECO:0000313" key="1">
    <source>
        <dbReference type="EMBL" id="POW16478.1"/>
    </source>
</evidence>
<organism evidence="1 2">
    <name type="scientific">Puccinia striiformis</name>
    <dbReference type="NCBI Taxonomy" id="27350"/>
    <lineage>
        <taxon>Eukaryota</taxon>
        <taxon>Fungi</taxon>
        <taxon>Dikarya</taxon>
        <taxon>Basidiomycota</taxon>
        <taxon>Pucciniomycotina</taxon>
        <taxon>Pucciniomycetes</taxon>
        <taxon>Pucciniales</taxon>
        <taxon>Pucciniaceae</taxon>
        <taxon>Puccinia</taxon>
    </lineage>
</organism>
<dbReference type="Proteomes" id="UP000239156">
    <property type="component" value="Unassembled WGS sequence"/>
</dbReference>
<dbReference type="VEuPathDB" id="FungiDB:PSTT_01367"/>
<dbReference type="EMBL" id="PKSL01000007">
    <property type="protein sequence ID" value="POW16478.1"/>
    <property type="molecule type" value="Genomic_DNA"/>
</dbReference>
<reference evidence="1" key="1">
    <citation type="submission" date="2017-12" db="EMBL/GenBank/DDBJ databases">
        <title>Gene loss provides genomic basis for host adaptation in cereal stripe rust fungi.</title>
        <authorList>
            <person name="Xia C."/>
        </authorList>
    </citation>
    <scope>NUCLEOTIDE SEQUENCE [LARGE SCALE GENOMIC DNA]</scope>
    <source>
        <strain evidence="1">93-210</strain>
    </source>
</reference>
<proteinExistence type="predicted"/>
<accession>A0A2S4W3Z1</accession>
<sequence length="71" mass="8232">MQRFLVNVDQKDYEKQVDVEPVNLKFPLQFSSSLDKLNVIAMVCPPATPKTLQYPSRTSNQCAQSWPIVYW</sequence>
<dbReference type="AlphaFoldDB" id="A0A2S4W3Z1"/>
<comment type="caution">
    <text evidence="1">The sequence shown here is derived from an EMBL/GenBank/DDBJ whole genome shotgun (WGS) entry which is preliminary data.</text>
</comment>
<dbReference type="VEuPathDB" id="FungiDB:PSHT_01314"/>
<gene>
    <name evidence="1" type="ORF">PSTT_01367</name>
</gene>
<protein>
    <submittedName>
        <fullName evidence="1">Uncharacterized protein</fullName>
    </submittedName>
</protein>